<evidence type="ECO:0000313" key="1">
    <source>
        <dbReference type="EMBL" id="SFJ58111.1"/>
    </source>
</evidence>
<dbReference type="STRING" id="1884381.SAMN05518846_104175"/>
<dbReference type="EMBL" id="FORT01000004">
    <property type="protein sequence ID" value="SFJ58111.1"/>
    <property type="molecule type" value="Genomic_DNA"/>
</dbReference>
<accession>A0A1I3SKD8</accession>
<name>A0A1I3SKD8_9BACL</name>
<dbReference type="Proteomes" id="UP000198915">
    <property type="component" value="Unassembled WGS sequence"/>
</dbReference>
<organism evidence="1 2">
    <name type="scientific">Brevibacillus centrosporus</name>
    <dbReference type="NCBI Taxonomy" id="54910"/>
    <lineage>
        <taxon>Bacteria</taxon>
        <taxon>Bacillati</taxon>
        <taxon>Bacillota</taxon>
        <taxon>Bacilli</taxon>
        <taxon>Bacillales</taxon>
        <taxon>Paenibacillaceae</taxon>
        <taxon>Brevibacillus</taxon>
    </lineage>
</organism>
<dbReference type="RefSeq" id="WP_092267641.1">
    <property type="nucleotide sequence ID" value="NZ_BJOE01000035.1"/>
</dbReference>
<reference evidence="2" key="1">
    <citation type="submission" date="2016-10" db="EMBL/GenBank/DDBJ databases">
        <authorList>
            <person name="Varghese N."/>
            <person name="Submissions S."/>
        </authorList>
    </citation>
    <scope>NUCLEOTIDE SEQUENCE [LARGE SCALE GENOMIC DNA]</scope>
    <source>
        <strain evidence="2">OK042</strain>
    </source>
</reference>
<sequence length="61" mass="6806">MKLTNIPFTVTDWSAIEPTEQEPPIGERSIFMTCGFDLSNTDDTSPHRSATKFGAKLFIVD</sequence>
<gene>
    <name evidence="1" type="ORF">SAMN05518846_104175</name>
</gene>
<protein>
    <submittedName>
        <fullName evidence="1">Uncharacterized protein</fullName>
    </submittedName>
</protein>
<keyword evidence="2" id="KW-1185">Reference proteome</keyword>
<proteinExistence type="predicted"/>
<dbReference type="AlphaFoldDB" id="A0A1I3SKD8"/>
<evidence type="ECO:0000313" key="2">
    <source>
        <dbReference type="Proteomes" id="UP000198915"/>
    </source>
</evidence>